<dbReference type="AlphaFoldDB" id="A0A8J4Y5I0"/>
<accession>A0A8J4Y5I0</accession>
<proteinExistence type="predicted"/>
<dbReference type="Proteomes" id="UP000770661">
    <property type="component" value="Unassembled WGS sequence"/>
</dbReference>
<sequence length="120" mass="12909">MDDSPVSRSVSSAPSSPDMWSRWMQKRSEGGLPAWGPNQLGADPILAATTIPSIFSLTLRDTPYLRSKGPSSSGVYIKVQEAVSQGRTTPHVPPSHHHLSVPEVDVNSKSLYPSPPGSYL</sequence>
<organism evidence="2 3">
    <name type="scientific">Chionoecetes opilio</name>
    <name type="common">Atlantic snow crab</name>
    <name type="synonym">Cancer opilio</name>
    <dbReference type="NCBI Taxonomy" id="41210"/>
    <lineage>
        <taxon>Eukaryota</taxon>
        <taxon>Metazoa</taxon>
        <taxon>Ecdysozoa</taxon>
        <taxon>Arthropoda</taxon>
        <taxon>Crustacea</taxon>
        <taxon>Multicrustacea</taxon>
        <taxon>Malacostraca</taxon>
        <taxon>Eumalacostraca</taxon>
        <taxon>Eucarida</taxon>
        <taxon>Decapoda</taxon>
        <taxon>Pleocyemata</taxon>
        <taxon>Brachyura</taxon>
        <taxon>Eubrachyura</taxon>
        <taxon>Majoidea</taxon>
        <taxon>Majidae</taxon>
        <taxon>Chionoecetes</taxon>
    </lineage>
</organism>
<gene>
    <name evidence="2" type="ORF">GWK47_047198</name>
</gene>
<evidence type="ECO:0000313" key="2">
    <source>
        <dbReference type="EMBL" id="KAG0721077.1"/>
    </source>
</evidence>
<protein>
    <submittedName>
        <fullName evidence="2">Uncharacterized protein</fullName>
    </submittedName>
</protein>
<evidence type="ECO:0000313" key="3">
    <source>
        <dbReference type="Proteomes" id="UP000770661"/>
    </source>
</evidence>
<keyword evidence="3" id="KW-1185">Reference proteome</keyword>
<feature type="region of interest" description="Disordered" evidence="1">
    <location>
        <begin position="81"/>
        <end position="120"/>
    </location>
</feature>
<name>A0A8J4Y5I0_CHIOP</name>
<feature type="region of interest" description="Disordered" evidence="1">
    <location>
        <begin position="1"/>
        <end position="36"/>
    </location>
</feature>
<feature type="compositionally biased region" description="Low complexity" evidence="1">
    <location>
        <begin position="1"/>
        <end position="22"/>
    </location>
</feature>
<comment type="caution">
    <text evidence="2">The sequence shown here is derived from an EMBL/GenBank/DDBJ whole genome shotgun (WGS) entry which is preliminary data.</text>
</comment>
<evidence type="ECO:0000256" key="1">
    <source>
        <dbReference type="SAM" id="MobiDB-lite"/>
    </source>
</evidence>
<reference evidence="2" key="1">
    <citation type="submission" date="2020-07" db="EMBL/GenBank/DDBJ databases">
        <title>The High-quality genome of the commercially important snow crab, Chionoecetes opilio.</title>
        <authorList>
            <person name="Jeong J.-H."/>
            <person name="Ryu S."/>
        </authorList>
    </citation>
    <scope>NUCLEOTIDE SEQUENCE</scope>
    <source>
        <strain evidence="2">MADBK_172401_WGS</strain>
        <tissue evidence="2">Digestive gland</tissue>
    </source>
</reference>
<dbReference type="EMBL" id="JACEEZ010011903">
    <property type="protein sequence ID" value="KAG0721077.1"/>
    <property type="molecule type" value="Genomic_DNA"/>
</dbReference>